<gene>
    <name evidence="1" type="ORF">BJ998_005281</name>
</gene>
<proteinExistence type="predicted"/>
<organism evidence="1 2">
    <name type="scientific">Kutzneria kofuensis</name>
    <dbReference type="NCBI Taxonomy" id="103725"/>
    <lineage>
        <taxon>Bacteria</taxon>
        <taxon>Bacillati</taxon>
        <taxon>Actinomycetota</taxon>
        <taxon>Actinomycetes</taxon>
        <taxon>Pseudonocardiales</taxon>
        <taxon>Pseudonocardiaceae</taxon>
        <taxon>Kutzneria</taxon>
    </lineage>
</organism>
<protein>
    <submittedName>
        <fullName evidence="1">Uncharacterized protein</fullName>
    </submittedName>
</protein>
<dbReference type="AlphaFoldDB" id="A0A7W9KKF3"/>
<name>A0A7W9KKF3_9PSEU</name>
<sequence>MNVRPVTGSITASGRREPRIIAWPMTNDAGTSERISNELRAGGKAAITSRCGSSRYEVRIAGHRSLSAERTNAMSDACSAVSAMSEAAMLTSGLLLLVLDPLMPALQASDLRPLVTPQHDGHLLAAVSVEGVEVVLLAEDRGVVVEDQRGEVLDRDDLIVATHALDEMLQIQPEVAAAILGVQAVVQVEAVDVGDDASH</sequence>
<accession>A0A7W9KKF3</accession>
<evidence type="ECO:0000313" key="1">
    <source>
        <dbReference type="EMBL" id="MBB5894085.1"/>
    </source>
</evidence>
<comment type="caution">
    <text evidence="1">The sequence shown here is derived from an EMBL/GenBank/DDBJ whole genome shotgun (WGS) entry which is preliminary data.</text>
</comment>
<dbReference type="EMBL" id="JACHIR010000001">
    <property type="protein sequence ID" value="MBB5894085.1"/>
    <property type="molecule type" value="Genomic_DNA"/>
</dbReference>
<evidence type="ECO:0000313" key="2">
    <source>
        <dbReference type="Proteomes" id="UP000585638"/>
    </source>
</evidence>
<keyword evidence="2" id="KW-1185">Reference proteome</keyword>
<reference evidence="1 2" key="1">
    <citation type="submission" date="2020-08" db="EMBL/GenBank/DDBJ databases">
        <title>Sequencing the genomes of 1000 actinobacteria strains.</title>
        <authorList>
            <person name="Klenk H.-P."/>
        </authorList>
    </citation>
    <scope>NUCLEOTIDE SEQUENCE [LARGE SCALE GENOMIC DNA]</scope>
    <source>
        <strain evidence="1 2">DSM 43851</strain>
    </source>
</reference>
<dbReference type="Proteomes" id="UP000585638">
    <property type="component" value="Unassembled WGS sequence"/>
</dbReference>
<dbReference type="RefSeq" id="WP_184865854.1">
    <property type="nucleotide sequence ID" value="NZ_JACHIR010000001.1"/>
</dbReference>